<dbReference type="SUPFAM" id="SSF52540">
    <property type="entry name" value="P-loop containing nucleoside triphosphate hydrolases"/>
    <property type="match status" value="1"/>
</dbReference>
<organism evidence="1 2">
    <name type="scientific">Trifolium medium</name>
    <dbReference type="NCBI Taxonomy" id="97028"/>
    <lineage>
        <taxon>Eukaryota</taxon>
        <taxon>Viridiplantae</taxon>
        <taxon>Streptophyta</taxon>
        <taxon>Embryophyta</taxon>
        <taxon>Tracheophyta</taxon>
        <taxon>Spermatophyta</taxon>
        <taxon>Magnoliopsida</taxon>
        <taxon>eudicotyledons</taxon>
        <taxon>Gunneridae</taxon>
        <taxon>Pentapetalae</taxon>
        <taxon>rosids</taxon>
        <taxon>fabids</taxon>
        <taxon>Fabales</taxon>
        <taxon>Fabaceae</taxon>
        <taxon>Papilionoideae</taxon>
        <taxon>50 kb inversion clade</taxon>
        <taxon>NPAAA clade</taxon>
        <taxon>Hologalegina</taxon>
        <taxon>IRL clade</taxon>
        <taxon>Trifolieae</taxon>
        <taxon>Trifolium</taxon>
    </lineage>
</organism>
<sequence length="94" mass="10178">MAHQIKEIRDRLDKVTADRARFGLTSVDPGLVVQQTEMTSPDIDPSSVIGREKEKDDIINLLMQPHLHGDGDGDKSMCVIPILGIGGLGKTTLA</sequence>
<dbReference type="Gene3D" id="3.40.50.300">
    <property type="entry name" value="P-loop containing nucleotide triphosphate hydrolases"/>
    <property type="match status" value="1"/>
</dbReference>
<name>A0A392RJW8_9FABA</name>
<dbReference type="Proteomes" id="UP000265520">
    <property type="component" value="Unassembled WGS sequence"/>
</dbReference>
<keyword evidence="2" id="KW-1185">Reference proteome</keyword>
<dbReference type="InterPro" id="IPR027417">
    <property type="entry name" value="P-loop_NTPase"/>
</dbReference>
<dbReference type="AlphaFoldDB" id="A0A392RJW8"/>
<proteinExistence type="predicted"/>
<reference evidence="1 2" key="1">
    <citation type="journal article" date="2018" name="Front. Plant Sci.">
        <title>Red Clover (Trifolium pratense) and Zigzag Clover (T. medium) - A Picture of Genomic Similarities and Differences.</title>
        <authorList>
            <person name="Dluhosova J."/>
            <person name="Istvanek J."/>
            <person name="Nedelnik J."/>
            <person name="Repkova J."/>
        </authorList>
    </citation>
    <scope>NUCLEOTIDE SEQUENCE [LARGE SCALE GENOMIC DNA]</scope>
    <source>
        <strain evidence="2">cv. 10/8</strain>
        <tissue evidence="1">Leaf</tissue>
    </source>
</reference>
<protein>
    <submittedName>
        <fullName evidence="1">Disease resistance protein</fullName>
    </submittedName>
</protein>
<evidence type="ECO:0000313" key="2">
    <source>
        <dbReference type="Proteomes" id="UP000265520"/>
    </source>
</evidence>
<dbReference type="EMBL" id="LXQA010238386">
    <property type="protein sequence ID" value="MCI36881.1"/>
    <property type="molecule type" value="Genomic_DNA"/>
</dbReference>
<dbReference type="PANTHER" id="PTHR19338:SF73">
    <property type="entry name" value="DISEASE RESISTANCE PROTEIN RGA2-LIKE"/>
    <property type="match status" value="1"/>
</dbReference>
<feature type="non-terminal residue" evidence="1">
    <location>
        <position position="94"/>
    </location>
</feature>
<accession>A0A392RJW8</accession>
<dbReference type="PANTHER" id="PTHR19338">
    <property type="entry name" value="TRANSLOCASE OF INNER MITOCHONDRIAL MEMBRANE 13 HOMOLOG"/>
    <property type="match status" value="1"/>
</dbReference>
<evidence type="ECO:0000313" key="1">
    <source>
        <dbReference type="EMBL" id="MCI36881.1"/>
    </source>
</evidence>
<comment type="caution">
    <text evidence="1">The sequence shown here is derived from an EMBL/GenBank/DDBJ whole genome shotgun (WGS) entry which is preliminary data.</text>
</comment>